<dbReference type="EMBL" id="CFOE01000570">
    <property type="protein sequence ID" value="CFE43234.1"/>
    <property type="molecule type" value="Genomic_DNA"/>
</dbReference>
<protein>
    <submittedName>
        <fullName evidence="2">Uncharacterized protein</fullName>
    </submittedName>
</protein>
<gene>
    <name evidence="1" type="ORF">ERS007681_03365</name>
    <name evidence="2" type="ORF">ERS007688_03083</name>
    <name evidence="3" type="ORF">ERS007741_03754</name>
</gene>
<evidence type="ECO:0000313" key="3">
    <source>
        <dbReference type="EMBL" id="COX07846.1"/>
    </source>
</evidence>
<reference evidence="4 5" key="1">
    <citation type="submission" date="2015-03" db="EMBL/GenBank/DDBJ databases">
        <authorList>
            <consortium name="Pathogen Informatics"/>
        </authorList>
    </citation>
    <scope>NUCLEOTIDE SEQUENCE [LARGE SCALE GENOMIC DNA]</scope>
    <source>
        <strain evidence="1 5">G09901357</strain>
        <strain evidence="2 4">H09601792</strain>
        <strain evidence="3 6">P00601463</strain>
    </source>
</reference>
<proteinExistence type="predicted"/>
<evidence type="ECO:0000313" key="1">
    <source>
        <dbReference type="EMBL" id="CFE43234.1"/>
    </source>
</evidence>
<organism evidence="2 4">
    <name type="scientific">Mycobacterium tuberculosis</name>
    <dbReference type="NCBI Taxonomy" id="1773"/>
    <lineage>
        <taxon>Bacteria</taxon>
        <taxon>Bacillati</taxon>
        <taxon>Actinomycetota</taxon>
        <taxon>Actinomycetes</taxon>
        <taxon>Mycobacteriales</taxon>
        <taxon>Mycobacteriaceae</taxon>
        <taxon>Mycobacterium</taxon>
        <taxon>Mycobacterium tuberculosis complex</taxon>
    </lineage>
</organism>
<dbReference type="EMBL" id="CFOH01000609">
    <property type="protein sequence ID" value="CFE62948.1"/>
    <property type="molecule type" value="Genomic_DNA"/>
</dbReference>
<dbReference type="Proteomes" id="UP000046947">
    <property type="component" value="Unassembled WGS sequence"/>
</dbReference>
<sequence length="156" mass="16997">MPKVNPRKTMLAMATATIAPLTPNHNRRRPTTSNAPVPVYRRERKLWCPSFEAVSVVLSPSVRATALSVASVSSTADVASSSRPVFAFDAIGYPRPVRAMARRSRATCCTAPRPLYAGLASSDDLDARYTNGHVTKNTTTRSRIVVRPRVNANPFT</sequence>
<dbReference type="Proteomes" id="UP000048600">
    <property type="component" value="Unassembled WGS sequence"/>
</dbReference>
<dbReference type="EMBL" id="CHKL01000620">
    <property type="protein sequence ID" value="COX07846.1"/>
    <property type="molecule type" value="Genomic_DNA"/>
</dbReference>
<evidence type="ECO:0000313" key="6">
    <source>
        <dbReference type="Proteomes" id="UP000048600"/>
    </source>
</evidence>
<dbReference type="AlphaFoldDB" id="A0A655JK25"/>
<name>A0A655JK25_MYCTX</name>
<evidence type="ECO:0000313" key="4">
    <source>
        <dbReference type="Proteomes" id="UP000046947"/>
    </source>
</evidence>
<evidence type="ECO:0000313" key="2">
    <source>
        <dbReference type="EMBL" id="CFE62948.1"/>
    </source>
</evidence>
<evidence type="ECO:0000313" key="5">
    <source>
        <dbReference type="Proteomes" id="UP000048289"/>
    </source>
</evidence>
<dbReference type="Proteomes" id="UP000048289">
    <property type="component" value="Unassembled WGS sequence"/>
</dbReference>
<accession>A0A655JK25</accession>